<dbReference type="Proteomes" id="UP001231362">
    <property type="component" value="Unassembled WGS sequence"/>
</dbReference>
<keyword evidence="1" id="KW-1133">Transmembrane helix</keyword>
<dbReference type="InterPro" id="IPR057359">
    <property type="entry name" value="YfjL_N"/>
</dbReference>
<evidence type="ECO:0000313" key="4">
    <source>
        <dbReference type="Proteomes" id="UP001231362"/>
    </source>
</evidence>
<dbReference type="EMBL" id="JAUSTU010000014">
    <property type="protein sequence ID" value="MDQ0156673.1"/>
    <property type="molecule type" value="Genomic_DNA"/>
</dbReference>
<keyword evidence="1" id="KW-0812">Transmembrane</keyword>
<name>A0ABT9V6U0_9BACL</name>
<organism evidence="3 4">
    <name type="scientific">Anoxybacillus andreesenii</name>
    <dbReference type="NCBI Taxonomy" id="1325932"/>
    <lineage>
        <taxon>Bacteria</taxon>
        <taxon>Bacillati</taxon>
        <taxon>Bacillota</taxon>
        <taxon>Bacilli</taxon>
        <taxon>Bacillales</taxon>
        <taxon>Anoxybacillaceae</taxon>
        <taxon>Anoxybacillus</taxon>
    </lineage>
</organism>
<dbReference type="RefSeq" id="WP_307151177.1">
    <property type="nucleotide sequence ID" value="NZ_JAUSTU010000014.1"/>
</dbReference>
<evidence type="ECO:0000256" key="1">
    <source>
        <dbReference type="SAM" id="Phobius"/>
    </source>
</evidence>
<sequence length="226" mass="26532">MSKPLKIFLLIFAVLVIGFALFVYFSFAGLPWKKITVGNATLAYLQQKYDEEFEIEDRFYNFKDGSYGIKVHPVKEPTMSFYAEEGWGNDKFIDYYPEAVWVKQADQDFKEIVREIFPEKRRYRVDTVSGEGMEKVKKLPIPHYIDANAYIDVLVNLPKIFDESDAELERIMKLIQFAQQNGGNIHLFLAYEPNEEDTKNVTYITLTNEQIKQINSIEDIKKYYNK</sequence>
<evidence type="ECO:0000259" key="2">
    <source>
        <dbReference type="Pfam" id="PF25425"/>
    </source>
</evidence>
<feature type="domain" description="YfjL-like N-terminal" evidence="2">
    <location>
        <begin position="6"/>
        <end position="74"/>
    </location>
</feature>
<accession>A0ABT9V6U0</accession>
<feature type="transmembrane region" description="Helical" evidence="1">
    <location>
        <begin position="7"/>
        <end position="27"/>
    </location>
</feature>
<dbReference type="Pfam" id="PF25425">
    <property type="entry name" value="YfjL_N"/>
    <property type="match status" value="1"/>
</dbReference>
<evidence type="ECO:0000313" key="3">
    <source>
        <dbReference type="EMBL" id="MDQ0156673.1"/>
    </source>
</evidence>
<reference evidence="3 4" key="1">
    <citation type="submission" date="2023-07" db="EMBL/GenBank/DDBJ databases">
        <title>Genomic Encyclopedia of Type Strains, Phase IV (KMG-IV): sequencing the most valuable type-strain genomes for metagenomic binning, comparative biology and taxonomic classification.</title>
        <authorList>
            <person name="Goeker M."/>
        </authorList>
    </citation>
    <scope>NUCLEOTIDE SEQUENCE [LARGE SCALE GENOMIC DNA]</scope>
    <source>
        <strain evidence="3 4">DSM 23948</strain>
    </source>
</reference>
<comment type="caution">
    <text evidence="3">The sequence shown here is derived from an EMBL/GenBank/DDBJ whole genome shotgun (WGS) entry which is preliminary data.</text>
</comment>
<gene>
    <name evidence="3" type="ORF">J2S07_002994</name>
</gene>
<keyword evidence="1" id="KW-0472">Membrane</keyword>
<keyword evidence="4" id="KW-1185">Reference proteome</keyword>
<proteinExistence type="predicted"/>
<protein>
    <recommendedName>
        <fullName evidence="2">YfjL-like N-terminal domain-containing protein</fullName>
    </recommendedName>
</protein>